<gene>
    <name evidence="3" type="ORF">METZ01_LOCUS198475</name>
</gene>
<accession>A0A382E6K6</accession>
<protein>
    <recommendedName>
        <fullName evidence="2">CN hydrolase domain-containing protein</fullName>
    </recommendedName>
</protein>
<dbReference type="Pfam" id="PF00795">
    <property type="entry name" value="CN_hydrolase"/>
    <property type="match status" value="1"/>
</dbReference>
<evidence type="ECO:0000313" key="3">
    <source>
        <dbReference type="EMBL" id="SVB45621.1"/>
    </source>
</evidence>
<dbReference type="InterPro" id="IPR050345">
    <property type="entry name" value="Aliph_Amidase/BUP"/>
</dbReference>
<evidence type="ECO:0000259" key="2">
    <source>
        <dbReference type="PROSITE" id="PS50263"/>
    </source>
</evidence>
<feature type="non-terminal residue" evidence="3">
    <location>
        <position position="1"/>
    </location>
</feature>
<dbReference type="PANTHER" id="PTHR43674">
    <property type="entry name" value="NITRILASE C965.09-RELATED"/>
    <property type="match status" value="1"/>
</dbReference>
<keyword evidence="1" id="KW-0378">Hydrolase</keyword>
<dbReference type="PANTHER" id="PTHR43674:SF2">
    <property type="entry name" value="BETA-UREIDOPROPIONASE"/>
    <property type="match status" value="1"/>
</dbReference>
<reference evidence="3" key="1">
    <citation type="submission" date="2018-05" db="EMBL/GenBank/DDBJ databases">
        <authorList>
            <person name="Lanie J.A."/>
            <person name="Ng W.-L."/>
            <person name="Kazmierczak K.M."/>
            <person name="Andrzejewski T.M."/>
            <person name="Davidsen T.M."/>
            <person name="Wayne K.J."/>
            <person name="Tettelin H."/>
            <person name="Glass J.I."/>
            <person name="Rusch D."/>
            <person name="Podicherti R."/>
            <person name="Tsui H.-C.T."/>
            <person name="Winkler M.E."/>
        </authorList>
    </citation>
    <scope>NUCLEOTIDE SEQUENCE</scope>
</reference>
<dbReference type="CDD" id="cd07197">
    <property type="entry name" value="nitrilase"/>
    <property type="match status" value="1"/>
</dbReference>
<dbReference type="SUPFAM" id="SSF56317">
    <property type="entry name" value="Carbon-nitrogen hydrolase"/>
    <property type="match status" value="1"/>
</dbReference>
<proteinExistence type="predicted"/>
<dbReference type="PROSITE" id="PS50263">
    <property type="entry name" value="CN_HYDROLASE"/>
    <property type="match status" value="1"/>
</dbReference>
<name>A0A382E6K6_9ZZZZ</name>
<dbReference type="EMBL" id="UINC01042668">
    <property type="protein sequence ID" value="SVB45621.1"/>
    <property type="molecule type" value="Genomic_DNA"/>
</dbReference>
<dbReference type="InterPro" id="IPR003010">
    <property type="entry name" value="C-N_Hydrolase"/>
</dbReference>
<feature type="domain" description="CN hydrolase" evidence="2">
    <location>
        <begin position="57"/>
        <end position="292"/>
    </location>
</feature>
<dbReference type="Gene3D" id="3.60.110.10">
    <property type="entry name" value="Carbon-nitrogen hydrolase"/>
    <property type="match status" value="1"/>
</dbReference>
<organism evidence="3">
    <name type="scientific">marine metagenome</name>
    <dbReference type="NCBI Taxonomy" id="408172"/>
    <lineage>
        <taxon>unclassified sequences</taxon>
        <taxon>metagenomes</taxon>
        <taxon>ecological metagenomes</taxon>
    </lineage>
</organism>
<dbReference type="GO" id="GO:0016811">
    <property type="term" value="F:hydrolase activity, acting on carbon-nitrogen (but not peptide) bonds, in linear amides"/>
    <property type="evidence" value="ECO:0007669"/>
    <property type="project" value="TreeGrafter"/>
</dbReference>
<sequence length="335" mass="37723">FNNGIFSYEREGEQIVGENSFSTYDQPVDVEIRLYFRFSPNGKVWWEEIDLQKCDPIPPRPVQIACCWGWGDFKRWEQFLDTAGKSGADIALLPEFCNLLPENASDPPVPEPVDGPTGQFMAAKAQQWGMYVCGTFARQEGDLVFNSAPLFDRQGKLVGIYDKNMLYDPELDLGVTPGVGLPVFQTDFGQVGIIICYDSWFPETARLLGYKGAELLLLPNAGYYRELMYARASDNSLVIAASSLNCPAGVWDSGGNQAGEDEIEETRFSPNNTILEYHQDPDKQMILVTVDLSQKPSPHYWGGPMLSAPGIRRARRTCRVPLENEIADEVKRWWR</sequence>
<dbReference type="InterPro" id="IPR036526">
    <property type="entry name" value="C-N_Hydrolase_sf"/>
</dbReference>
<evidence type="ECO:0000256" key="1">
    <source>
        <dbReference type="ARBA" id="ARBA00022801"/>
    </source>
</evidence>
<dbReference type="AlphaFoldDB" id="A0A382E6K6"/>